<dbReference type="SUPFAM" id="SSF52113">
    <property type="entry name" value="BRCT domain"/>
    <property type="match status" value="1"/>
</dbReference>
<dbReference type="InterPro" id="IPR001357">
    <property type="entry name" value="BRCT_dom"/>
</dbReference>
<protein>
    <recommendedName>
        <fullName evidence="2">BRCT domain-containing protein</fullName>
    </recommendedName>
</protein>
<evidence type="ECO:0000259" key="2">
    <source>
        <dbReference type="PROSITE" id="PS50172"/>
    </source>
</evidence>
<feature type="region of interest" description="Disordered" evidence="1">
    <location>
        <begin position="1"/>
        <end position="213"/>
    </location>
</feature>
<organism evidence="3 4">
    <name type="scientific">Baudoinia panamericana (strain UAMH 10762)</name>
    <name type="common">Angels' share fungus</name>
    <name type="synonym">Baudoinia compniacensis (strain UAMH 10762)</name>
    <dbReference type="NCBI Taxonomy" id="717646"/>
    <lineage>
        <taxon>Eukaryota</taxon>
        <taxon>Fungi</taxon>
        <taxon>Dikarya</taxon>
        <taxon>Ascomycota</taxon>
        <taxon>Pezizomycotina</taxon>
        <taxon>Dothideomycetes</taxon>
        <taxon>Dothideomycetidae</taxon>
        <taxon>Mycosphaerellales</taxon>
        <taxon>Teratosphaeriaceae</taxon>
        <taxon>Baudoinia</taxon>
    </lineage>
</organism>
<feature type="compositionally biased region" description="Basic and acidic residues" evidence="1">
    <location>
        <begin position="284"/>
        <end position="293"/>
    </location>
</feature>
<feature type="compositionally biased region" description="Low complexity" evidence="1">
    <location>
        <begin position="86"/>
        <end position="103"/>
    </location>
</feature>
<dbReference type="Gene3D" id="3.40.50.10190">
    <property type="entry name" value="BRCT domain"/>
    <property type="match status" value="1"/>
</dbReference>
<dbReference type="STRING" id="717646.M2MQX0"/>
<feature type="compositionally biased region" description="Polar residues" evidence="1">
    <location>
        <begin position="156"/>
        <end position="166"/>
    </location>
</feature>
<dbReference type="OMA" id="LANECGA"/>
<dbReference type="Proteomes" id="UP000011761">
    <property type="component" value="Unassembled WGS sequence"/>
</dbReference>
<feature type="region of interest" description="Disordered" evidence="1">
    <location>
        <begin position="253"/>
        <end position="387"/>
    </location>
</feature>
<feature type="compositionally biased region" description="Low complexity" evidence="1">
    <location>
        <begin position="369"/>
        <end position="387"/>
    </location>
</feature>
<dbReference type="KEGG" id="bcom:BAUCODRAFT_22495"/>
<accession>M2MQX0</accession>
<evidence type="ECO:0000313" key="3">
    <source>
        <dbReference type="EMBL" id="EMC99231.1"/>
    </source>
</evidence>
<dbReference type="InterPro" id="IPR036420">
    <property type="entry name" value="BRCT_dom_sf"/>
</dbReference>
<sequence length="600" mass="63712">MPPPLLQIKAGSGSYDADVESRDPTMQPKSTVQGGQAARSLFSPHDELEAHDEPEDQDAPEDSGTDEEDDATNNSSTISTGGNPGKYGTPGTTTTTLDVSTRTIWETPGVKDSFPGVERNGHPTTSEHSEGATPTSNDGAAKHLHNSPSVAKHNRGSQQNNTQTGAGTLARNVDVISASPSAADDKSSQPNSPACHSPAGETTTGGESGAEDAALLTTEERADFTHVVEDSQNIVVASKSAISHEADMHLEHTTMTSESPTEHGTAHEAAKRSVQQKNLKRARKAADKLDTARSGKRQRTRRAAPALGEPDSDAASVDKGPRRSGRAAPKRRKPSKTTATADVCDELDTATAKRGNKRTGKSAPPAQITAPPDSPGATPTSSATPTAQGKLARVLLSQTAVKNDSKAIKWLKSMLTVTEEVPTRRSNFACVVGRSLPTTAKVLRTIALGKPVITENWVSQSQIAKELLDPTDYLHPGVRDTAGDDRSLLFQGKTLFFTNALHAEYGEGWSNIKALANECGASRVEKGTAGKASEVTPRSEVIIFGRKENDESVLRLTMDGRTVYQKDLLTQSVLRNALDLESDEFMLTGHGGKADGKRKK</sequence>
<name>M2MQX0_BAUPA</name>
<reference evidence="3 4" key="1">
    <citation type="journal article" date="2012" name="PLoS Pathog.">
        <title>Diverse lifestyles and strategies of plant pathogenesis encoded in the genomes of eighteen Dothideomycetes fungi.</title>
        <authorList>
            <person name="Ohm R.A."/>
            <person name="Feau N."/>
            <person name="Henrissat B."/>
            <person name="Schoch C.L."/>
            <person name="Horwitz B.A."/>
            <person name="Barry K.W."/>
            <person name="Condon B.J."/>
            <person name="Copeland A.C."/>
            <person name="Dhillon B."/>
            <person name="Glaser F."/>
            <person name="Hesse C.N."/>
            <person name="Kosti I."/>
            <person name="LaButti K."/>
            <person name="Lindquist E.A."/>
            <person name="Lucas S."/>
            <person name="Salamov A.A."/>
            <person name="Bradshaw R.E."/>
            <person name="Ciuffetti L."/>
            <person name="Hamelin R.C."/>
            <person name="Kema G.H.J."/>
            <person name="Lawrence C."/>
            <person name="Scott J.A."/>
            <person name="Spatafora J.W."/>
            <person name="Turgeon B.G."/>
            <person name="de Wit P.J.G.M."/>
            <person name="Zhong S."/>
            <person name="Goodwin S.B."/>
            <person name="Grigoriev I.V."/>
        </authorList>
    </citation>
    <scope>NUCLEOTIDE SEQUENCE [LARGE SCALE GENOMIC DNA]</scope>
    <source>
        <strain evidence="3 4">UAMH 10762</strain>
    </source>
</reference>
<feature type="compositionally biased region" description="Basic and acidic residues" evidence="1">
    <location>
        <begin position="260"/>
        <end position="271"/>
    </location>
</feature>
<dbReference type="EMBL" id="KB445552">
    <property type="protein sequence ID" value="EMC99231.1"/>
    <property type="molecule type" value="Genomic_DNA"/>
</dbReference>
<evidence type="ECO:0000256" key="1">
    <source>
        <dbReference type="SAM" id="MobiDB-lite"/>
    </source>
</evidence>
<dbReference type="AlphaFoldDB" id="M2MQX0"/>
<dbReference type="HOGENOM" id="CLU_454904_0_0_1"/>
<evidence type="ECO:0000313" key="4">
    <source>
        <dbReference type="Proteomes" id="UP000011761"/>
    </source>
</evidence>
<proteinExistence type="predicted"/>
<dbReference type="PROSITE" id="PS50172">
    <property type="entry name" value="BRCT"/>
    <property type="match status" value="1"/>
</dbReference>
<feature type="compositionally biased region" description="Basic and acidic residues" evidence="1">
    <location>
        <begin position="119"/>
        <end position="130"/>
    </location>
</feature>
<dbReference type="eggNOG" id="KOG2043">
    <property type="taxonomic scope" value="Eukaryota"/>
</dbReference>
<feature type="domain" description="BRCT" evidence="2">
    <location>
        <begin position="431"/>
        <end position="475"/>
    </location>
</feature>
<dbReference type="GeneID" id="19109901"/>
<feature type="compositionally biased region" description="Basic residues" evidence="1">
    <location>
        <begin position="322"/>
        <end position="335"/>
    </location>
</feature>
<dbReference type="OrthoDB" id="342264at2759"/>
<keyword evidence="4" id="KW-1185">Reference proteome</keyword>
<dbReference type="RefSeq" id="XP_007673456.1">
    <property type="nucleotide sequence ID" value="XM_007675266.1"/>
</dbReference>
<gene>
    <name evidence="3" type="ORF">BAUCODRAFT_22495</name>
</gene>
<feature type="compositionally biased region" description="Acidic residues" evidence="1">
    <location>
        <begin position="49"/>
        <end position="71"/>
    </location>
</feature>